<reference evidence="2" key="1">
    <citation type="submission" date="2023-06" db="EMBL/GenBank/DDBJ databases">
        <authorList>
            <person name="Kurt Z."/>
        </authorList>
    </citation>
    <scope>NUCLEOTIDE SEQUENCE</scope>
</reference>
<evidence type="ECO:0000313" key="3">
    <source>
        <dbReference type="EMBL" id="CAL6029471.1"/>
    </source>
</evidence>
<dbReference type="EMBL" id="CAXDID020000110">
    <property type="protein sequence ID" value="CAL6029471.1"/>
    <property type="molecule type" value="Genomic_DNA"/>
</dbReference>
<evidence type="ECO:0000313" key="2">
    <source>
        <dbReference type="EMBL" id="CAI9937582.1"/>
    </source>
</evidence>
<reference evidence="3 4" key="2">
    <citation type="submission" date="2024-07" db="EMBL/GenBank/DDBJ databases">
        <authorList>
            <person name="Akdeniz Z."/>
        </authorList>
    </citation>
    <scope>NUCLEOTIDE SEQUENCE [LARGE SCALE GENOMIC DNA]</scope>
</reference>
<evidence type="ECO:0000256" key="1">
    <source>
        <dbReference type="SAM" id="Phobius"/>
    </source>
</evidence>
<protein>
    <submittedName>
        <fullName evidence="3">Hypothetical_protein</fullName>
    </submittedName>
</protein>
<keyword evidence="4" id="KW-1185">Reference proteome</keyword>
<dbReference type="Proteomes" id="UP001642409">
    <property type="component" value="Unassembled WGS sequence"/>
</dbReference>
<sequence>MSDELCYQEESLCLQRCGKSYCINHNTTFCCSNYNPDWKYWAWGIFAAVFGIYIISYIAWRIYQEKKLSSYQKLSKELTINPDTKQIETVVQHSVPIQEQIVIV</sequence>
<keyword evidence="1" id="KW-1133">Transmembrane helix</keyword>
<feature type="transmembrane region" description="Helical" evidence="1">
    <location>
        <begin position="40"/>
        <end position="60"/>
    </location>
</feature>
<gene>
    <name evidence="2" type="ORF">HINF_LOCUS25227</name>
    <name evidence="3" type="ORF">HINF_LOCUS32348</name>
</gene>
<name>A0AA86PFR3_9EUKA</name>
<evidence type="ECO:0000313" key="4">
    <source>
        <dbReference type="Proteomes" id="UP001642409"/>
    </source>
</evidence>
<accession>A0AA86PFR3</accession>
<dbReference type="EMBL" id="CATOUU010000647">
    <property type="protein sequence ID" value="CAI9937582.1"/>
    <property type="molecule type" value="Genomic_DNA"/>
</dbReference>
<keyword evidence="1" id="KW-0812">Transmembrane</keyword>
<keyword evidence="1" id="KW-0472">Membrane</keyword>
<comment type="caution">
    <text evidence="2">The sequence shown here is derived from an EMBL/GenBank/DDBJ whole genome shotgun (WGS) entry which is preliminary data.</text>
</comment>
<proteinExistence type="predicted"/>
<dbReference type="AlphaFoldDB" id="A0AA86PFR3"/>
<organism evidence="2">
    <name type="scientific">Hexamita inflata</name>
    <dbReference type="NCBI Taxonomy" id="28002"/>
    <lineage>
        <taxon>Eukaryota</taxon>
        <taxon>Metamonada</taxon>
        <taxon>Diplomonadida</taxon>
        <taxon>Hexamitidae</taxon>
        <taxon>Hexamitinae</taxon>
        <taxon>Hexamita</taxon>
    </lineage>
</organism>